<feature type="chain" id="PRO_5015668222" evidence="2">
    <location>
        <begin position="25"/>
        <end position="256"/>
    </location>
</feature>
<evidence type="ECO:0000256" key="1">
    <source>
        <dbReference type="SAM" id="MobiDB-lite"/>
    </source>
</evidence>
<keyword evidence="4" id="KW-1185">Reference proteome</keyword>
<dbReference type="AlphaFoldDB" id="A0A2T6KMD7"/>
<accession>A0A2T6KMD7</accession>
<dbReference type="OrthoDB" id="1122998at2"/>
<gene>
    <name evidence="3" type="ORF">C8N45_102356</name>
</gene>
<feature type="signal peptide" evidence="2">
    <location>
        <begin position="1"/>
        <end position="24"/>
    </location>
</feature>
<evidence type="ECO:0000256" key="2">
    <source>
        <dbReference type="SAM" id="SignalP"/>
    </source>
</evidence>
<comment type="caution">
    <text evidence="3">The sequence shown here is derived from an EMBL/GenBank/DDBJ whole genome shotgun (WGS) entry which is preliminary data.</text>
</comment>
<reference evidence="3 4" key="1">
    <citation type="submission" date="2018-04" db="EMBL/GenBank/DDBJ databases">
        <title>Genomic Encyclopedia of Archaeal and Bacterial Type Strains, Phase II (KMG-II): from individual species to whole genera.</title>
        <authorList>
            <person name="Goeker M."/>
        </authorList>
    </citation>
    <scope>NUCLEOTIDE SEQUENCE [LARGE SCALE GENOMIC DNA]</scope>
    <source>
        <strain evidence="3 4">DSM 29955</strain>
    </source>
</reference>
<sequence length="256" mass="26311">MRLMKTLRSSVALTAAVLLTGFVASDFTDLSMAAMAQEASGGPARGQGNQGGQGQGGRGAQAGQGNQGGSGAGQGGPDQTSDSQGPQAGGPSDTNTGGGRPLWAQEGIPEVELGRLSVVRSPDQVLDRAFDEALSTWDAATMEAFYSLPFDNADTTILSELSLNWDNLTIYDSPLQNLALMEDILEDGDSQLPVNNDADILMAVFLGVASDKTLPITSDTVIAVTTILGYPITGQDAADLAEDAEAVRIAVLAGHG</sequence>
<proteinExistence type="predicted"/>
<evidence type="ECO:0000313" key="3">
    <source>
        <dbReference type="EMBL" id="PUB17344.1"/>
    </source>
</evidence>
<protein>
    <submittedName>
        <fullName evidence="3">Uncharacterized protein</fullName>
    </submittedName>
</protein>
<feature type="compositionally biased region" description="Gly residues" evidence="1">
    <location>
        <begin position="43"/>
        <end position="76"/>
    </location>
</feature>
<keyword evidence="2" id="KW-0732">Signal</keyword>
<organism evidence="3 4">
    <name type="scientific">Yoonia sediminilitoris</name>
    <dbReference type="NCBI Taxonomy" id="1286148"/>
    <lineage>
        <taxon>Bacteria</taxon>
        <taxon>Pseudomonadati</taxon>
        <taxon>Pseudomonadota</taxon>
        <taxon>Alphaproteobacteria</taxon>
        <taxon>Rhodobacterales</taxon>
        <taxon>Paracoccaceae</taxon>
        <taxon>Yoonia</taxon>
    </lineage>
</organism>
<name>A0A2T6KMD7_9RHOB</name>
<dbReference type="RefSeq" id="WP_133175951.1">
    <property type="nucleotide sequence ID" value="NZ_QBUD01000002.1"/>
</dbReference>
<dbReference type="EMBL" id="QBUD01000002">
    <property type="protein sequence ID" value="PUB17344.1"/>
    <property type="molecule type" value="Genomic_DNA"/>
</dbReference>
<dbReference type="Proteomes" id="UP000244523">
    <property type="component" value="Unassembled WGS sequence"/>
</dbReference>
<feature type="region of interest" description="Disordered" evidence="1">
    <location>
        <begin position="38"/>
        <end position="103"/>
    </location>
</feature>
<evidence type="ECO:0000313" key="4">
    <source>
        <dbReference type="Proteomes" id="UP000244523"/>
    </source>
</evidence>